<evidence type="ECO:0000256" key="22">
    <source>
        <dbReference type="ARBA" id="ARBA00047574"/>
    </source>
</evidence>
<comment type="function">
    <text evidence="18">Acts as a Baeyer-Villiger monooxygenase on a broad range of substrates. Catalyzes the insertion of an oxygen atom into a carbon-carbon bond adjacent to a carbonyl, which converts ketones to esters. Active on diverse carbonyl compounds, whereas soft nucleophiles are mostly non- or poorly reactive. In contrast with other forms of FMO it is non- or poorly active on 'classical' substrates such as drugs, pesticides, and dietary components containing soft nucleophilic heteroatoms. Able to oxidize drug molecules bearing a carbonyl group on an aliphatic chain, such as nabumetone and pentoxifylline. Also, in the absence of substrates, shows slow but yet significant NADPH oxidase activity. Acts as a positive modulator of cholesterol biosynthesis as well as glucose homeostasis, promoting metabolic aging via pleiotropic effects.</text>
</comment>
<dbReference type="WBParaSite" id="DME_0000350301-mRNA-1">
    <property type="protein sequence ID" value="DME_0000350301-mRNA-1"/>
    <property type="gene ID" value="DME_0000350301"/>
</dbReference>
<comment type="catalytic activity">
    <reaction evidence="23">
        <text>sulcatone + NADPH + O2 + H(+) = 4-methylpent-3-en-1-yl acetate + NADP(+) + H2O</text>
        <dbReference type="Rhea" id="RHEA:54864"/>
        <dbReference type="ChEBI" id="CHEBI:15377"/>
        <dbReference type="ChEBI" id="CHEBI:15378"/>
        <dbReference type="ChEBI" id="CHEBI:15379"/>
        <dbReference type="ChEBI" id="CHEBI:16310"/>
        <dbReference type="ChEBI" id="CHEBI:57783"/>
        <dbReference type="ChEBI" id="CHEBI:58349"/>
        <dbReference type="ChEBI" id="CHEBI:138373"/>
    </reaction>
    <physiologicalReaction direction="left-to-right" evidence="23">
        <dbReference type="Rhea" id="RHEA:54865"/>
    </physiologicalReaction>
</comment>
<dbReference type="OrthoDB" id="66881at2759"/>
<dbReference type="GO" id="GO:0034899">
    <property type="term" value="F:trimethylamine monooxygenase activity"/>
    <property type="evidence" value="ECO:0007669"/>
    <property type="project" value="UniProtKB-EC"/>
</dbReference>
<evidence type="ECO:0000256" key="30">
    <source>
        <dbReference type="ARBA" id="ARBA00048990"/>
    </source>
</evidence>
<keyword evidence="10 33" id="KW-0274">FAD</keyword>
<comment type="catalytic activity">
    <reaction evidence="26">
        <text>hypotaurine + NADPH + O2 + H(+) = taurine + NADP(+) + H2O</text>
        <dbReference type="Rhea" id="RHEA:69819"/>
        <dbReference type="ChEBI" id="CHEBI:15377"/>
        <dbReference type="ChEBI" id="CHEBI:15378"/>
        <dbReference type="ChEBI" id="CHEBI:15379"/>
        <dbReference type="ChEBI" id="CHEBI:57783"/>
        <dbReference type="ChEBI" id="CHEBI:57853"/>
        <dbReference type="ChEBI" id="CHEBI:58349"/>
        <dbReference type="ChEBI" id="CHEBI:507393"/>
        <dbReference type="EC" id="1.14.13.8"/>
    </reaction>
    <physiologicalReaction direction="left-to-right" evidence="26">
        <dbReference type="Rhea" id="RHEA:69820"/>
    </physiologicalReaction>
</comment>
<dbReference type="InterPro" id="IPR050346">
    <property type="entry name" value="FMO-like"/>
</dbReference>
<reference evidence="35 37" key="2">
    <citation type="submission" date="2018-11" db="EMBL/GenBank/DDBJ databases">
        <authorList>
            <consortium name="Pathogen Informatics"/>
        </authorList>
    </citation>
    <scope>NUCLEOTIDE SEQUENCE [LARGE SCALE GENOMIC DNA]</scope>
</reference>
<evidence type="ECO:0000256" key="5">
    <source>
        <dbReference type="ARBA" id="ARBA00022481"/>
    </source>
</evidence>
<dbReference type="GO" id="GO:0016174">
    <property type="term" value="F:NAD(P)H oxidase H2O2-forming activity"/>
    <property type="evidence" value="ECO:0007669"/>
    <property type="project" value="UniProtKB-EC"/>
</dbReference>
<keyword evidence="11" id="KW-0492">Microsome</keyword>
<comment type="catalytic activity">
    <reaction evidence="27">
        <text>trimethylamine + NADPH + O2 = trimethylamine N-oxide + NADP(+) + H2O</text>
        <dbReference type="Rhea" id="RHEA:31979"/>
        <dbReference type="ChEBI" id="CHEBI:15377"/>
        <dbReference type="ChEBI" id="CHEBI:15379"/>
        <dbReference type="ChEBI" id="CHEBI:15724"/>
        <dbReference type="ChEBI" id="CHEBI:57783"/>
        <dbReference type="ChEBI" id="CHEBI:58349"/>
        <dbReference type="ChEBI" id="CHEBI:58389"/>
        <dbReference type="EC" id="1.14.13.148"/>
    </reaction>
    <physiologicalReaction direction="left-to-right" evidence="27">
        <dbReference type="Rhea" id="RHEA:31980"/>
    </physiologicalReaction>
</comment>
<dbReference type="EC" id="1.-.-.-" evidence="34"/>
<comment type="catalytic activity">
    <reaction evidence="25">
        <text>hexan-3-one + NADPH + O2 + H(+) = ethyl butanoate + NADP(+) + H2O</text>
        <dbReference type="Rhea" id="RHEA:54844"/>
        <dbReference type="ChEBI" id="CHEBI:15377"/>
        <dbReference type="ChEBI" id="CHEBI:15378"/>
        <dbReference type="ChEBI" id="CHEBI:15379"/>
        <dbReference type="ChEBI" id="CHEBI:57783"/>
        <dbReference type="ChEBI" id="CHEBI:58349"/>
        <dbReference type="ChEBI" id="CHEBI:88764"/>
        <dbReference type="ChEBI" id="CHEBI:89891"/>
    </reaction>
    <physiologicalReaction direction="left-to-right" evidence="25">
        <dbReference type="Rhea" id="RHEA:54845"/>
    </physiologicalReaction>
</comment>
<keyword evidence="5" id="KW-0488">Methylation</keyword>
<keyword evidence="17 33" id="KW-0472">Membrane</keyword>
<dbReference type="InterPro" id="IPR000960">
    <property type="entry name" value="Flavin_mOase"/>
</dbReference>
<evidence type="ECO:0000256" key="2">
    <source>
        <dbReference type="ARBA" id="ARBA00004389"/>
    </source>
</evidence>
<evidence type="ECO:0000256" key="31">
    <source>
        <dbReference type="ARBA" id="ARBA00049443"/>
    </source>
</evidence>
<keyword evidence="6" id="KW-0597">Phosphoprotein</keyword>
<evidence type="ECO:0000256" key="16">
    <source>
        <dbReference type="ARBA" id="ARBA00023098"/>
    </source>
</evidence>
<organism evidence="36 38">
    <name type="scientific">Dracunculus medinensis</name>
    <name type="common">Guinea worm</name>
    <dbReference type="NCBI Taxonomy" id="318479"/>
    <lineage>
        <taxon>Eukaryota</taxon>
        <taxon>Metazoa</taxon>
        <taxon>Ecdysozoa</taxon>
        <taxon>Nematoda</taxon>
        <taxon>Chromadorea</taxon>
        <taxon>Rhabditida</taxon>
        <taxon>Spirurina</taxon>
        <taxon>Dracunculoidea</taxon>
        <taxon>Dracunculidae</taxon>
        <taxon>Dracunculus</taxon>
    </lineage>
</organism>
<comment type="catalytic activity">
    <reaction evidence="29">
        <text>(2E)-geranial + NADPH + O2 + H(+) = (1E)-2,6-dimethylhepta-1,5-dien-1-yl formate + NADP(+) + H2O</text>
        <dbReference type="Rhea" id="RHEA:54860"/>
        <dbReference type="ChEBI" id="CHEBI:15377"/>
        <dbReference type="ChEBI" id="CHEBI:15378"/>
        <dbReference type="ChEBI" id="CHEBI:15379"/>
        <dbReference type="ChEBI" id="CHEBI:16980"/>
        <dbReference type="ChEBI" id="CHEBI:57783"/>
        <dbReference type="ChEBI" id="CHEBI:58349"/>
        <dbReference type="ChEBI" id="CHEBI:138375"/>
    </reaction>
    <physiologicalReaction direction="left-to-right" evidence="29">
        <dbReference type="Rhea" id="RHEA:54861"/>
    </physiologicalReaction>
</comment>
<dbReference type="PANTHER" id="PTHR23023">
    <property type="entry name" value="DIMETHYLANILINE MONOOXYGENASE"/>
    <property type="match status" value="1"/>
</dbReference>
<evidence type="ECO:0000256" key="34">
    <source>
        <dbReference type="RuleBase" id="RU361177"/>
    </source>
</evidence>
<evidence type="ECO:0000256" key="10">
    <source>
        <dbReference type="ARBA" id="ARBA00022827"/>
    </source>
</evidence>
<comment type="catalytic activity">
    <reaction evidence="24">
        <text>NADPH + O2 + H(+) = H2O2 + NADP(+)</text>
        <dbReference type="Rhea" id="RHEA:11260"/>
        <dbReference type="ChEBI" id="CHEBI:15378"/>
        <dbReference type="ChEBI" id="CHEBI:15379"/>
        <dbReference type="ChEBI" id="CHEBI:16240"/>
        <dbReference type="ChEBI" id="CHEBI:57783"/>
        <dbReference type="ChEBI" id="CHEBI:58349"/>
        <dbReference type="EC" id="1.6.3.1"/>
    </reaction>
    <physiologicalReaction direction="left-to-right" evidence="24">
        <dbReference type="Rhea" id="RHEA:11261"/>
    </physiologicalReaction>
</comment>
<dbReference type="GO" id="GO:0050660">
    <property type="term" value="F:flavin adenine dinucleotide binding"/>
    <property type="evidence" value="ECO:0007669"/>
    <property type="project" value="InterPro"/>
</dbReference>
<evidence type="ECO:0000313" key="36">
    <source>
        <dbReference type="Proteomes" id="UP000038040"/>
    </source>
</evidence>
<keyword evidence="7 33" id="KW-0285">Flavoprotein</keyword>
<evidence type="ECO:0000256" key="6">
    <source>
        <dbReference type="ARBA" id="ARBA00022553"/>
    </source>
</evidence>
<comment type="function">
    <text evidence="19">Broad spectrum monooxygenase that catalyzes the oxygenation of a wide variety of nitrogen- and sulfur-containing compounds including xenobiotics. Catalyzes the S-oxygenation of hypotaurine to produce taurine, an organic osmolyte involved in cell volume regulation as well as a variety of cytoprotective and developmental processes. In vitro, catalyzes the N-oxygenation of trimethylamine (TMA) to produce trimethylamine N-oxide (TMAO) and could therefore participate to the detoxification of this compound that is generated by the action of gut microbiota from dietary precursors such as choline, choline containing compounds, betaine or L-carnitine.</text>
</comment>
<comment type="catalytic activity">
    <reaction evidence="32">
        <text>octan-3-one + NADPH + O2 + H(+) = pentyl propanoate + NADP(+) + H2O</text>
        <dbReference type="Rhea" id="RHEA:54840"/>
        <dbReference type="ChEBI" id="CHEBI:15377"/>
        <dbReference type="ChEBI" id="CHEBI:15378"/>
        <dbReference type="ChEBI" id="CHEBI:15379"/>
        <dbReference type="ChEBI" id="CHEBI:57783"/>
        <dbReference type="ChEBI" id="CHEBI:58349"/>
        <dbReference type="ChEBI" id="CHEBI:80946"/>
        <dbReference type="ChEBI" id="CHEBI:87373"/>
    </reaction>
    <physiologicalReaction direction="left-to-right" evidence="32">
        <dbReference type="Rhea" id="RHEA:54841"/>
    </physiologicalReaction>
</comment>
<keyword evidence="13" id="KW-1133">Transmembrane helix</keyword>
<dbReference type="GO" id="GO:0006629">
    <property type="term" value="P:lipid metabolic process"/>
    <property type="evidence" value="ECO:0007669"/>
    <property type="project" value="UniProtKB-KW"/>
</dbReference>
<comment type="subcellular location">
    <subcellularLocation>
        <location evidence="2">Endoplasmic reticulum membrane</location>
        <topology evidence="2">Single-pass membrane protein</topology>
    </subcellularLocation>
    <subcellularLocation>
        <location evidence="3">Microsome membrane</location>
    </subcellularLocation>
</comment>
<evidence type="ECO:0000256" key="25">
    <source>
        <dbReference type="ARBA" id="ARBA00047977"/>
    </source>
</evidence>
<evidence type="ECO:0000256" key="24">
    <source>
        <dbReference type="ARBA" id="ARBA00047864"/>
    </source>
</evidence>
<evidence type="ECO:0000256" key="23">
    <source>
        <dbReference type="ARBA" id="ARBA00047855"/>
    </source>
</evidence>
<gene>
    <name evidence="35" type="ORF">DME_LOCUS7508</name>
</gene>
<evidence type="ECO:0000256" key="4">
    <source>
        <dbReference type="ARBA" id="ARBA00009183"/>
    </source>
</evidence>
<dbReference type="AlphaFoldDB" id="A0A0N4U8W5"/>
<evidence type="ECO:0000313" key="38">
    <source>
        <dbReference type="WBParaSite" id="DME_0000350301-mRNA-1"/>
    </source>
</evidence>
<evidence type="ECO:0000313" key="37">
    <source>
        <dbReference type="Proteomes" id="UP000274756"/>
    </source>
</evidence>
<evidence type="ECO:0000256" key="18">
    <source>
        <dbReference type="ARBA" id="ARBA00045722"/>
    </source>
</evidence>
<dbReference type="EMBL" id="UYYG01001161">
    <property type="protein sequence ID" value="VDN57535.1"/>
    <property type="molecule type" value="Genomic_DNA"/>
</dbReference>
<dbReference type="Proteomes" id="UP000038040">
    <property type="component" value="Unplaced"/>
</dbReference>
<evidence type="ECO:0000256" key="33">
    <source>
        <dbReference type="PIRNR" id="PIRNR000332"/>
    </source>
</evidence>
<dbReference type="GO" id="GO:0005789">
    <property type="term" value="C:endoplasmic reticulum membrane"/>
    <property type="evidence" value="ECO:0007669"/>
    <property type="project" value="UniProtKB-SubCell"/>
</dbReference>
<comment type="catalytic activity">
    <reaction evidence="30">
        <text>heptan-4-one + NADPH + O2 + H(+) = propyl butanoate + NADP(+) + H2O</text>
        <dbReference type="Rhea" id="RHEA:54852"/>
        <dbReference type="ChEBI" id="CHEBI:15377"/>
        <dbReference type="ChEBI" id="CHEBI:15378"/>
        <dbReference type="ChEBI" id="CHEBI:15379"/>
        <dbReference type="ChEBI" id="CHEBI:57783"/>
        <dbReference type="ChEBI" id="CHEBI:58349"/>
        <dbReference type="ChEBI" id="CHEBI:89484"/>
        <dbReference type="ChEBI" id="CHEBI:89719"/>
    </reaction>
    <physiologicalReaction direction="left-to-right" evidence="30">
        <dbReference type="Rhea" id="RHEA:54853"/>
    </physiologicalReaction>
</comment>
<evidence type="ECO:0000256" key="29">
    <source>
        <dbReference type="ARBA" id="ARBA00048989"/>
    </source>
</evidence>
<keyword evidence="12 33" id="KW-0521">NADP</keyword>
<keyword evidence="16" id="KW-0443">Lipid metabolism</keyword>
<comment type="catalytic activity">
    <reaction evidence="22">
        <text>heptan-2-one + NADPH + O2 + H(+) = pentyl acetate + NADP(+) + H2O</text>
        <dbReference type="Rhea" id="RHEA:54836"/>
        <dbReference type="ChEBI" id="CHEBI:5672"/>
        <dbReference type="ChEBI" id="CHEBI:15377"/>
        <dbReference type="ChEBI" id="CHEBI:15378"/>
        <dbReference type="ChEBI" id="CHEBI:15379"/>
        <dbReference type="ChEBI" id="CHEBI:57783"/>
        <dbReference type="ChEBI" id="CHEBI:58349"/>
        <dbReference type="ChEBI" id="CHEBI:87362"/>
    </reaction>
    <physiologicalReaction direction="left-to-right" evidence="22">
        <dbReference type="Rhea" id="RHEA:54837"/>
    </physiologicalReaction>
</comment>
<evidence type="ECO:0000256" key="11">
    <source>
        <dbReference type="ARBA" id="ARBA00022848"/>
    </source>
</evidence>
<comment type="catalytic activity">
    <reaction evidence="20">
        <text>hypotaurine + NADH + O2 + H(+) = taurine + NAD(+) + H2O</text>
        <dbReference type="Rhea" id="RHEA:74111"/>
        <dbReference type="ChEBI" id="CHEBI:15377"/>
        <dbReference type="ChEBI" id="CHEBI:15378"/>
        <dbReference type="ChEBI" id="CHEBI:15379"/>
        <dbReference type="ChEBI" id="CHEBI:57540"/>
        <dbReference type="ChEBI" id="CHEBI:57853"/>
        <dbReference type="ChEBI" id="CHEBI:57945"/>
        <dbReference type="ChEBI" id="CHEBI:507393"/>
        <dbReference type="EC" id="1.14.13.8"/>
    </reaction>
    <physiologicalReaction direction="left-to-right" evidence="20">
        <dbReference type="Rhea" id="RHEA:74112"/>
    </physiologicalReaction>
</comment>
<evidence type="ECO:0000256" key="7">
    <source>
        <dbReference type="ARBA" id="ARBA00022630"/>
    </source>
</evidence>
<dbReference type="PRINTS" id="PR01125">
    <property type="entry name" value="FMOXYGENASE5"/>
</dbReference>
<dbReference type="InterPro" id="IPR036188">
    <property type="entry name" value="FAD/NAD-bd_sf"/>
</dbReference>
<dbReference type="STRING" id="318479.A0A0N4U8W5"/>
<keyword evidence="8" id="KW-0812">Transmembrane</keyword>
<evidence type="ECO:0000256" key="8">
    <source>
        <dbReference type="ARBA" id="ARBA00022692"/>
    </source>
</evidence>
<name>A0A0N4U8W5_DRAME</name>
<sequence length="527" mass="60351">MRIGVVGAGASGLTAIKTCLENDFQVVCLEKDDDLGGLWRFKNNSEVGKGSVMKNTVINTSKEMTAYSDFPPPKEAANFMHHSQLLEYLRSYAKHFALLQYIKFNHQVISIERSEKYEENGQWTVTYTNLMASEKNIMRETFDGIMLCTGHHTEPYFPPPFPGQGTFKGKILHSHDYKDPTGMEEKRVVVVGIGNSGSDVAVDLSKTAKKVHLSTRSGTWLINRTWDYGVPFDTVLQSRFILFLKRLLPYRLINSLLENKLNRRVDHGRFGLKPGHCVLAAHFTINDELPNRIASGSIEIKSNISHITKNDVIFDDDTVVEDVDVLIFATGYSFSFPIVESGKLIPVEENKINLYKYMFPPQLSPKNTFAIIGLIQPLGSIIPISEMQCRVFCEVLNGRVKLPDYGKMNEDINKKRKILSKEFLDRRRHTIQVYYIEYMDELAKMIGVKPNITKYVLNDPNLARILFFHAASPYQYRLMGTNSWPEARNALFEMEERTFNNTRTRRTKETLNCKPRNKIMLSARIFC</sequence>
<dbReference type="InterPro" id="IPR020946">
    <property type="entry name" value="Flavin_mOase-like"/>
</dbReference>
<dbReference type="Pfam" id="PF00743">
    <property type="entry name" value="FMO-like"/>
    <property type="match status" value="1"/>
</dbReference>
<evidence type="ECO:0000256" key="1">
    <source>
        <dbReference type="ARBA" id="ARBA00001974"/>
    </source>
</evidence>
<dbReference type="GO" id="GO:0050661">
    <property type="term" value="F:NADP binding"/>
    <property type="evidence" value="ECO:0007669"/>
    <property type="project" value="InterPro"/>
</dbReference>
<evidence type="ECO:0000256" key="19">
    <source>
        <dbReference type="ARBA" id="ARBA00045957"/>
    </source>
</evidence>
<evidence type="ECO:0000256" key="17">
    <source>
        <dbReference type="ARBA" id="ARBA00023136"/>
    </source>
</evidence>
<evidence type="ECO:0000256" key="13">
    <source>
        <dbReference type="ARBA" id="ARBA00022989"/>
    </source>
</evidence>
<evidence type="ECO:0000256" key="28">
    <source>
        <dbReference type="ARBA" id="ARBA00048459"/>
    </source>
</evidence>
<evidence type="ECO:0000256" key="20">
    <source>
        <dbReference type="ARBA" id="ARBA00047338"/>
    </source>
</evidence>
<accession>A0A0N4U8W5</accession>
<evidence type="ECO:0000256" key="32">
    <source>
        <dbReference type="ARBA" id="ARBA00049475"/>
    </source>
</evidence>
<evidence type="ECO:0000256" key="21">
    <source>
        <dbReference type="ARBA" id="ARBA00047426"/>
    </source>
</evidence>
<evidence type="ECO:0000313" key="35">
    <source>
        <dbReference type="EMBL" id="VDN57535.1"/>
    </source>
</evidence>
<protein>
    <recommendedName>
        <fullName evidence="34">Flavin-containing monooxygenase</fullName>
        <ecNumber evidence="34">1.-.-.-</ecNumber>
    </recommendedName>
</protein>
<evidence type="ECO:0000256" key="9">
    <source>
        <dbReference type="ARBA" id="ARBA00022824"/>
    </source>
</evidence>
<comment type="catalytic activity">
    <reaction evidence="31">
        <text>N,N-dimethylaniline + NADPH + O2 + H(+) = N,N-dimethylaniline N-oxide + NADP(+) + H2O</text>
        <dbReference type="Rhea" id="RHEA:24468"/>
        <dbReference type="ChEBI" id="CHEBI:15377"/>
        <dbReference type="ChEBI" id="CHEBI:15378"/>
        <dbReference type="ChEBI" id="CHEBI:15379"/>
        <dbReference type="ChEBI" id="CHEBI:16269"/>
        <dbReference type="ChEBI" id="CHEBI:17735"/>
        <dbReference type="ChEBI" id="CHEBI:57783"/>
        <dbReference type="ChEBI" id="CHEBI:58349"/>
        <dbReference type="EC" id="1.14.13.8"/>
    </reaction>
    <physiologicalReaction direction="left-to-right" evidence="31">
        <dbReference type="Rhea" id="RHEA:24469"/>
    </physiologicalReaction>
</comment>
<evidence type="ECO:0000256" key="15">
    <source>
        <dbReference type="ARBA" id="ARBA00023033"/>
    </source>
</evidence>
<reference evidence="38" key="1">
    <citation type="submission" date="2017-02" db="UniProtKB">
        <authorList>
            <consortium name="WormBaseParasite"/>
        </authorList>
    </citation>
    <scope>IDENTIFICATION</scope>
</reference>
<dbReference type="Proteomes" id="UP000274756">
    <property type="component" value="Unassembled WGS sequence"/>
</dbReference>
<dbReference type="PRINTS" id="PR00370">
    <property type="entry name" value="FMOXYGENASE"/>
</dbReference>
<keyword evidence="14 33" id="KW-0560">Oxidoreductase</keyword>
<evidence type="ECO:0000256" key="27">
    <source>
        <dbReference type="ARBA" id="ARBA00048088"/>
    </source>
</evidence>
<dbReference type="FunFam" id="3.50.50.60:FF:000159">
    <property type="entry name" value="Dimethylaniline monooxygenase [N-oxide-forming]"/>
    <property type="match status" value="1"/>
</dbReference>
<keyword evidence="37" id="KW-1185">Reference proteome</keyword>
<proteinExistence type="inferred from homology"/>
<comment type="similarity">
    <text evidence="4 33 34">Belongs to the FMO family.</text>
</comment>
<dbReference type="InterPro" id="IPR002257">
    <property type="entry name" value="Flavin_mOase_5"/>
</dbReference>
<dbReference type="PIRSF" id="PIRSF000332">
    <property type="entry name" value="FMO"/>
    <property type="match status" value="1"/>
</dbReference>
<evidence type="ECO:0000256" key="3">
    <source>
        <dbReference type="ARBA" id="ARBA00004524"/>
    </source>
</evidence>
<keyword evidence="9 33" id="KW-0256">Endoplasmic reticulum</keyword>
<dbReference type="Gene3D" id="3.50.50.60">
    <property type="entry name" value="FAD/NAD(P)-binding domain"/>
    <property type="match status" value="3"/>
</dbReference>
<evidence type="ECO:0000256" key="26">
    <source>
        <dbReference type="ARBA" id="ARBA00048041"/>
    </source>
</evidence>
<comment type="catalytic activity">
    <reaction evidence="21">
        <text>hexan-3-one + NADPH + O2 + H(+) = propyl propanoate + NADP(+) + H2O</text>
        <dbReference type="Rhea" id="RHEA:54848"/>
        <dbReference type="ChEBI" id="CHEBI:15377"/>
        <dbReference type="ChEBI" id="CHEBI:15378"/>
        <dbReference type="ChEBI" id="CHEBI:15379"/>
        <dbReference type="ChEBI" id="CHEBI:57783"/>
        <dbReference type="ChEBI" id="CHEBI:58349"/>
        <dbReference type="ChEBI" id="CHEBI:89828"/>
        <dbReference type="ChEBI" id="CHEBI:89891"/>
    </reaction>
    <physiologicalReaction direction="left-to-right" evidence="21">
        <dbReference type="Rhea" id="RHEA:54849"/>
    </physiologicalReaction>
</comment>
<comment type="catalytic activity">
    <reaction evidence="28">
        <text>octan-3-one + NADPH + O2 + H(+) = ethyl hexanoate + NADP(+) + H2O</text>
        <dbReference type="Rhea" id="RHEA:54856"/>
        <dbReference type="ChEBI" id="CHEBI:15377"/>
        <dbReference type="ChEBI" id="CHEBI:15378"/>
        <dbReference type="ChEBI" id="CHEBI:15379"/>
        <dbReference type="ChEBI" id="CHEBI:57783"/>
        <dbReference type="ChEBI" id="CHEBI:58349"/>
        <dbReference type="ChEBI" id="CHEBI:80946"/>
        <dbReference type="ChEBI" id="CHEBI:86055"/>
    </reaction>
    <physiologicalReaction direction="left-to-right" evidence="28">
        <dbReference type="Rhea" id="RHEA:54857"/>
    </physiologicalReaction>
</comment>
<evidence type="ECO:0000256" key="12">
    <source>
        <dbReference type="ARBA" id="ARBA00022857"/>
    </source>
</evidence>
<evidence type="ECO:0000256" key="14">
    <source>
        <dbReference type="ARBA" id="ARBA00023002"/>
    </source>
</evidence>
<dbReference type="GO" id="GO:0004499">
    <property type="term" value="F:N,N-dimethylaniline monooxygenase activity"/>
    <property type="evidence" value="ECO:0007669"/>
    <property type="project" value="UniProtKB-UniRule"/>
</dbReference>
<comment type="cofactor">
    <cofactor evidence="1 33 34">
        <name>FAD</name>
        <dbReference type="ChEBI" id="CHEBI:57692"/>
    </cofactor>
</comment>
<keyword evidence="15 33" id="KW-0503">Monooxygenase</keyword>
<dbReference type="SUPFAM" id="SSF51905">
    <property type="entry name" value="FAD/NAD(P)-binding domain"/>
    <property type="match status" value="2"/>
</dbReference>